<evidence type="ECO:0000256" key="7">
    <source>
        <dbReference type="ARBA" id="ARBA00022807"/>
    </source>
</evidence>
<dbReference type="Pfam" id="PF01650">
    <property type="entry name" value="Peptidase_C13"/>
    <property type="match status" value="2"/>
</dbReference>
<accession>A0A7R9KDK7</accession>
<keyword evidence="7" id="KW-0788">Thiol protease</keyword>
<feature type="domain" description="Legumain prodomain" evidence="8">
    <location>
        <begin position="835"/>
        <end position="924"/>
    </location>
</feature>
<evidence type="ECO:0000256" key="4">
    <source>
        <dbReference type="ARBA" id="ARBA00022670"/>
    </source>
</evidence>
<dbReference type="EMBL" id="OC854752">
    <property type="protein sequence ID" value="CAD7620244.1"/>
    <property type="molecule type" value="Genomic_DNA"/>
</dbReference>
<dbReference type="CDD" id="cd21115">
    <property type="entry name" value="legumain_C"/>
    <property type="match status" value="3"/>
</dbReference>
<gene>
    <name evidence="9" type="ORF">OSB1V03_LOCUS738</name>
</gene>
<dbReference type="GO" id="GO:0004197">
    <property type="term" value="F:cysteine-type endopeptidase activity"/>
    <property type="evidence" value="ECO:0007669"/>
    <property type="project" value="UniProtKB-EC"/>
</dbReference>
<protein>
    <recommendedName>
        <fullName evidence="3">legumain</fullName>
        <ecNumber evidence="3">3.4.22.34</ecNumber>
    </recommendedName>
</protein>
<evidence type="ECO:0000256" key="3">
    <source>
        <dbReference type="ARBA" id="ARBA00012628"/>
    </source>
</evidence>
<dbReference type="EMBL" id="CAJPIZ010000177">
    <property type="protein sequence ID" value="CAG2100674.1"/>
    <property type="molecule type" value="Genomic_DNA"/>
</dbReference>
<dbReference type="InterPro" id="IPR001096">
    <property type="entry name" value="Peptidase_C13"/>
</dbReference>
<dbReference type="PANTHER" id="PTHR12000">
    <property type="entry name" value="HEMOGLOBINASE FAMILY MEMBER"/>
    <property type="match status" value="1"/>
</dbReference>
<dbReference type="GO" id="GO:0006624">
    <property type="term" value="P:vacuolar protein processing"/>
    <property type="evidence" value="ECO:0007669"/>
    <property type="project" value="TreeGrafter"/>
</dbReference>
<dbReference type="GO" id="GO:0005773">
    <property type="term" value="C:vacuole"/>
    <property type="evidence" value="ECO:0007669"/>
    <property type="project" value="GOC"/>
</dbReference>
<organism evidence="9">
    <name type="scientific">Medioppia subpectinata</name>
    <dbReference type="NCBI Taxonomy" id="1979941"/>
    <lineage>
        <taxon>Eukaryota</taxon>
        <taxon>Metazoa</taxon>
        <taxon>Ecdysozoa</taxon>
        <taxon>Arthropoda</taxon>
        <taxon>Chelicerata</taxon>
        <taxon>Arachnida</taxon>
        <taxon>Acari</taxon>
        <taxon>Acariformes</taxon>
        <taxon>Sarcoptiformes</taxon>
        <taxon>Oribatida</taxon>
        <taxon>Brachypylina</taxon>
        <taxon>Oppioidea</taxon>
        <taxon>Oppiidae</taxon>
        <taxon>Medioppia</taxon>
    </lineage>
</organism>
<dbReference type="Pfam" id="PF20985">
    <property type="entry name" value="Legum_prodom"/>
    <property type="match status" value="2"/>
</dbReference>
<evidence type="ECO:0000313" key="10">
    <source>
        <dbReference type="Proteomes" id="UP000759131"/>
    </source>
</evidence>
<dbReference type="PRINTS" id="PR00776">
    <property type="entry name" value="HEMOGLOBNASE"/>
</dbReference>
<name>A0A7R9KDK7_9ACAR</name>
<evidence type="ECO:0000256" key="6">
    <source>
        <dbReference type="ARBA" id="ARBA00022801"/>
    </source>
</evidence>
<dbReference type="PANTHER" id="PTHR12000:SF42">
    <property type="entry name" value="LEGUMAIN"/>
    <property type="match status" value="1"/>
</dbReference>
<proteinExistence type="inferred from homology"/>
<dbReference type="FunFam" id="3.40.50.1460:FF:000006">
    <property type="entry name" value="Legumain"/>
    <property type="match status" value="1"/>
</dbReference>
<evidence type="ECO:0000313" key="9">
    <source>
        <dbReference type="EMBL" id="CAD7620244.1"/>
    </source>
</evidence>
<dbReference type="Gene3D" id="1.10.132.130">
    <property type="match status" value="3"/>
</dbReference>
<dbReference type="Gene3D" id="3.40.50.1460">
    <property type="match status" value="2"/>
</dbReference>
<dbReference type="EC" id="3.4.22.34" evidence="3"/>
<dbReference type="Proteomes" id="UP000759131">
    <property type="component" value="Unassembled WGS sequence"/>
</dbReference>
<comment type="similarity">
    <text evidence="2">Belongs to the peptidase C13 family.</text>
</comment>
<evidence type="ECO:0000256" key="1">
    <source>
        <dbReference type="ARBA" id="ARBA00000810"/>
    </source>
</evidence>
<dbReference type="InterPro" id="IPR046427">
    <property type="entry name" value="Legumain_prodom_sf"/>
</dbReference>
<evidence type="ECO:0000256" key="5">
    <source>
        <dbReference type="ARBA" id="ARBA00022729"/>
    </source>
</evidence>
<keyword evidence="10" id="KW-1185">Reference proteome</keyword>
<keyword evidence="6" id="KW-0378">Hydrolase</keyword>
<evidence type="ECO:0000259" key="8">
    <source>
        <dbReference type="Pfam" id="PF20985"/>
    </source>
</evidence>
<keyword evidence="4" id="KW-0645">Protease</keyword>
<dbReference type="GO" id="GO:0051603">
    <property type="term" value="P:proteolysis involved in protein catabolic process"/>
    <property type="evidence" value="ECO:0007669"/>
    <property type="project" value="TreeGrafter"/>
</dbReference>
<keyword evidence="5" id="KW-0732">Signal</keyword>
<comment type="catalytic activity">
    <reaction evidence="1">
        <text>Hydrolysis of proteins and small molecule substrates at -Asn-|-Xaa- bonds.</text>
        <dbReference type="EC" id="3.4.22.34"/>
    </reaction>
</comment>
<dbReference type="InterPro" id="IPR048501">
    <property type="entry name" value="Legum_prodom"/>
</dbReference>
<dbReference type="OrthoDB" id="192611at2759"/>
<dbReference type="AlphaFoldDB" id="A0A7R9KDK7"/>
<evidence type="ECO:0000256" key="2">
    <source>
        <dbReference type="ARBA" id="ARBA00009941"/>
    </source>
</evidence>
<sequence>MKQYVKHLKNLLNGRQTVDKHINDYVNSIQHLLTVDSNAILNTKQELNNRQCYRKLVDTFNENCFDLTQDTYVLRKLQVFVNICETMRESSDADIAVNQLRQHCIAVLLSVLYIAVCNGLPTANAGQKWVVLCAGSNGWDNYADQALVYRGYHLFRSYGIPESNIIIMHYDDIAHNKANPNPGVVINKKGGPNLYHDIPKDYVGTDVNPTNFLKVISGDQELAAKGKKVVNSGPNDHVFLYFGDHGAPGLVAFNHGKVLYSDDLINKIKSMHKQNKYAKLGFYIDTCESGSMFDKILPNNINAYAVSSSRPDEDSNFLHYDDELDTYISSYFADYWLTNDENNDLEKETLDQQYEDLVAKTKSVQHAQHYGDLTIGKLHVADFLGHKSSSLLSDRVNTHVQNNETVSKWDVAMNLVQKRINAATKTNDKLRHVEDLENLLNGRQYVDKHINDYVNSIQHLLTVDSNAILNTKQELNNRQCYRKLVDTFNENCFDLTQDTYVKLVALLLSVLYVAVCNGLPAANAGQKWVVLCAGSNGWGNYADQALVYRGYHLFRSYGIPESNIIIMHYDDIAHNKANPNPGVVINQIGGKNLYHDIPKDYVGSDVNPTNFLKVISGDQELAAKGKKVVNSGPNDHVFLYFGDHGAPGLVAFNGGKVLHATDLIKTLKNMHEQKKYAKLVFHIDTCESGSMFNNILPKDINAYAVTSSKPDQDSYFLTYDKELGTYISSLFADTWLSNDETSNLETETFDQQYEILVEKTKNSQNAQHYGDLSLGKLHVDEFLGHKSSGVLNDRVNTHVQNNETVSKWDVELSLVQKRINSAKGTNEKLGHVEDLKNLLNGRQYVDKHMSDYVNSIQHLLTVDSNAILNTKQELNNRQCYRKFVDTFSENCFDLTQDTYVLRKLQVFVNICETMRESSDADIAVNQLIQHCSLNTNKQFGYIL</sequence>
<reference evidence="9" key="1">
    <citation type="submission" date="2020-11" db="EMBL/GenBank/DDBJ databases">
        <authorList>
            <person name="Tran Van P."/>
        </authorList>
    </citation>
    <scope>NUCLEOTIDE SEQUENCE</scope>
</reference>
<feature type="domain" description="Legumain prodomain" evidence="8">
    <location>
        <begin position="18"/>
        <end position="97"/>
    </location>
</feature>